<evidence type="ECO:0000313" key="3">
    <source>
        <dbReference type="Proteomes" id="UP001642360"/>
    </source>
</evidence>
<sequence length="205" mass="22561">MRAQLLFMTAGIIVLSLAAEKCRQLVGKESASKSWTERFALVECFDMGYGTVACLIKQFVKLYFYYMRAVNVHKIRVQATDVALKKELSQGHSYADAMKRARQQGKDTAKQASKQAKFIMGPVISSGWDLFETLYVGGTLAEAITRSIGTFFGAYIGGIIGDGKLRWMGHIVGSLFGSWVGGRVGLMAYDIGKGGEYLLHVAHKE</sequence>
<protein>
    <recommendedName>
        <fullName evidence="4">Glycine zipper 2TM domain-containing protein</fullName>
    </recommendedName>
</protein>
<feature type="chain" id="PRO_5044852903" description="Glycine zipper 2TM domain-containing protein" evidence="1">
    <location>
        <begin position="19"/>
        <end position="205"/>
    </location>
</feature>
<evidence type="ECO:0000256" key="1">
    <source>
        <dbReference type="SAM" id="SignalP"/>
    </source>
</evidence>
<accession>A0ABC8S7H1</accession>
<organism evidence="2 3">
    <name type="scientific">Ilex paraguariensis</name>
    <name type="common">yerba mate</name>
    <dbReference type="NCBI Taxonomy" id="185542"/>
    <lineage>
        <taxon>Eukaryota</taxon>
        <taxon>Viridiplantae</taxon>
        <taxon>Streptophyta</taxon>
        <taxon>Embryophyta</taxon>
        <taxon>Tracheophyta</taxon>
        <taxon>Spermatophyta</taxon>
        <taxon>Magnoliopsida</taxon>
        <taxon>eudicotyledons</taxon>
        <taxon>Gunneridae</taxon>
        <taxon>Pentapetalae</taxon>
        <taxon>asterids</taxon>
        <taxon>campanulids</taxon>
        <taxon>Aquifoliales</taxon>
        <taxon>Aquifoliaceae</taxon>
        <taxon>Ilex</taxon>
    </lineage>
</organism>
<evidence type="ECO:0000313" key="2">
    <source>
        <dbReference type="EMBL" id="CAK9152903.1"/>
    </source>
</evidence>
<feature type="signal peptide" evidence="1">
    <location>
        <begin position="1"/>
        <end position="18"/>
    </location>
</feature>
<proteinExistence type="predicted"/>
<dbReference type="AlphaFoldDB" id="A0ABC8S7H1"/>
<dbReference type="PANTHER" id="PTHR35702">
    <property type="entry name" value="EXPRESSED PROTEIN"/>
    <property type="match status" value="1"/>
</dbReference>
<evidence type="ECO:0008006" key="4">
    <source>
        <dbReference type="Google" id="ProtNLM"/>
    </source>
</evidence>
<gene>
    <name evidence="2" type="ORF">ILEXP_LOCUS21130</name>
</gene>
<dbReference type="EMBL" id="CAUOFW020002303">
    <property type="protein sequence ID" value="CAK9152903.1"/>
    <property type="molecule type" value="Genomic_DNA"/>
</dbReference>
<dbReference type="PANTHER" id="PTHR35702:SF2">
    <property type="match status" value="1"/>
</dbReference>
<comment type="caution">
    <text evidence="2">The sequence shown here is derived from an EMBL/GenBank/DDBJ whole genome shotgun (WGS) entry which is preliminary data.</text>
</comment>
<keyword evidence="1" id="KW-0732">Signal</keyword>
<dbReference type="Proteomes" id="UP001642360">
    <property type="component" value="Unassembled WGS sequence"/>
</dbReference>
<keyword evidence="3" id="KW-1185">Reference proteome</keyword>
<name>A0ABC8S7H1_9AQUA</name>
<reference evidence="2 3" key="1">
    <citation type="submission" date="2024-02" db="EMBL/GenBank/DDBJ databases">
        <authorList>
            <person name="Vignale AGUSTIN F."/>
            <person name="Sosa J E."/>
            <person name="Modenutti C."/>
        </authorList>
    </citation>
    <scope>NUCLEOTIDE SEQUENCE [LARGE SCALE GENOMIC DNA]</scope>
</reference>